<gene>
    <name evidence="7" type="ORF">L3X38_001542</name>
</gene>
<dbReference type="Pfam" id="PF01657">
    <property type="entry name" value="Stress-antifung"/>
    <property type="match status" value="1"/>
</dbReference>
<dbReference type="Proteomes" id="UP001054821">
    <property type="component" value="Chromosome 1"/>
</dbReference>
<dbReference type="Gene3D" id="3.30.430.20">
    <property type="entry name" value="Gnk2 domain, C-X8-C-X2-C motif"/>
    <property type="match status" value="1"/>
</dbReference>
<dbReference type="AlphaFoldDB" id="A0AAD4ZJX9"/>
<feature type="domain" description="Gnk2-homologous" evidence="6">
    <location>
        <begin position="21"/>
        <end position="142"/>
    </location>
</feature>
<evidence type="ECO:0000256" key="4">
    <source>
        <dbReference type="ARBA" id="ARBA00022737"/>
    </source>
</evidence>
<dbReference type="PROSITE" id="PS51473">
    <property type="entry name" value="GNK2"/>
    <property type="match status" value="1"/>
</dbReference>
<comment type="subcellular location">
    <subcellularLocation>
        <location evidence="1">Secreted</location>
    </subcellularLocation>
</comment>
<name>A0AAD4ZJX9_PRUDU</name>
<evidence type="ECO:0000256" key="2">
    <source>
        <dbReference type="ARBA" id="ARBA00022525"/>
    </source>
</evidence>
<proteinExistence type="inferred from homology"/>
<keyword evidence="8" id="KW-1185">Reference proteome</keyword>
<evidence type="ECO:0000259" key="6">
    <source>
        <dbReference type="PROSITE" id="PS51473"/>
    </source>
</evidence>
<comment type="similarity">
    <text evidence="5">Belongs to the cysteine-rich repeat secretory protein family.</text>
</comment>
<keyword evidence="4" id="KW-0677">Repeat</keyword>
<keyword evidence="3" id="KW-0732">Signal</keyword>
<sequence length="230" mass="26524">MVRGLPSQIHLFNFFGKIDNKVPNDLASENVDGKHHELVIQKTTEMLTQLEDEASMAPKPYALKTFGLTIDSHKILFWKNYEKELHGKVQCTMDLSKDDCKNSWDYLCWRLWRFCSKGNCSDSGTAVIWFGACHVKYSNNDFSGQIDNKVRCDVAPQNVTNPKSFYKWTKYVLNVLVVNASTPETHYALDTVRVPYGNVHKIMWWRNKKKASSCSSMHWGPFEMSLQEVS</sequence>
<organism evidence="7 8">
    <name type="scientific">Prunus dulcis</name>
    <name type="common">Almond</name>
    <name type="synonym">Amygdalus dulcis</name>
    <dbReference type="NCBI Taxonomy" id="3755"/>
    <lineage>
        <taxon>Eukaryota</taxon>
        <taxon>Viridiplantae</taxon>
        <taxon>Streptophyta</taxon>
        <taxon>Embryophyta</taxon>
        <taxon>Tracheophyta</taxon>
        <taxon>Spermatophyta</taxon>
        <taxon>Magnoliopsida</taxon>
        <taxon>eudicotyledons</taxon>
        <taxon>Gunneridae</taxon>
        <taxon>Pentapetalae</taxon>
        <taxon>rosids</taxon>
        <taxon>fabids</taxon>
        <taxon>Rosales</taxon>
        <taxon>Rosaceae</taxon>
        <taxon>Amygdaloideae</taxon>
        <taxon>Amygdaleae</taxon>
        <taxon>Prunus</taxon>
    </lineage>
</organism>
<dbReference type="InterPro" id="IPR038408">
    <property type="entry name" value="GNK2_sf"/>
</dbReference>
<comment type="caution">
    <text evidence="7">The sequence shown here is derived from an EMBL/GenBank/DDBJ whole genome shotgun (WGS) entry which is preliminary data.</text>
</comment>
<dbReference type="PANTHER" id="PTHR32411:SF43">
    <property type="entry name" value="CYSTEINE-RICH REPEAT SECRETORY PROTEIN 38"/>
    <property type="match status" value="1"/>
</dbReference>
<evidence type="ECO:0000313" key="7">
    <source>
        <dbReference type="EMBL" id="KAI5348655.1"/>
    </source>
</evidence>
<dbReference type="PANTHER" id="PTHR32411">
    <property type="entry name" value="CYSTEINE-RICH REPEAT SECRETORY PROTEIN 38-RELATED"/>
    <property type="match status" value="1"/>
</dbReference>
<accession>A0AAD4ZJX9</accession>
<evidence type="ECO:0000256" key="3">
    <source>
        <dbReference type="ARBA" id="ARBA00022729"/>
    </source>
</evidence>
<dbReference type="InterPro" id="IPR002902">
    <property type="entry name" value="GNK2"/>
</dbReference>
<dbReference type="InterPro" id="IPR050581">
    <property type="entry name" value="CRR_secretory_protein"/>
</dbReference>
<evidence type="ECO:0000256" key="1">
    <source>
        <dbReference type="ARBA" id="ARBA00004613"/>
    </source>
</evidence>
<evidence type="ECO:0000256" key="5">
    <source>
        <dbReference type="ARBA" id="ARBA00038515"/>
    </source>
</evidence>
<keyword evidence="2" id="KW-0964">Secreted</keyword>
<reference evidence="7 8" key="1">
    <citation type="journal article" date="2022" name="G3 (Bethesda)">
        <title>Whole-genome sequence and methylome profiling of the almond [Prunus dulcis (Mill.) D.A. Webb] cultivar 'Nonpareil'.</title>
        <authorList>
            <person name="D'Amico-Willman K.M."/>
            <person name="Ouma W.Z."/>
            <person name="Meulia T."/>
            <person name="Sideli G.M."/>
            <person name="Gradziel T.M."/>
            <person name="Fresnedo-Ramirez J."/>
        </authorList>
    </citation>
    <scope>NUCLEOTIDE SEQUENCE [LARGE SCALE GENOMIC DNA]</scope>
    <source>
        <strain evidence="7">Clone GOH B32 T37-40</strain>
    </source>
</reference>
<protein>
    <recommendedName>
        <fullName evidence="6">Gnk2-homologous domain-containing protein</fullName>
    </recommendedName>
</protein>
<dbReference type="EMBL" id="JAJFAZ020000001">
    <property type="protein sequence ID" value="KAI5348655.1"/>
    <property type="molecule type" value="Genomic_DNA"/>
</dbReference>
<evidence type="ECO:0000313" key="8">
    <source>
        <dbReference type="Proteomes" id="UP001054821"/>
    </source>
</evidence>
<dbReference type="GO" id="GO:0005576">
    <property type="term" value="C:extracellular region"/>
    <property type="evidence" value="ECO:0007669"/>
    <property type="project" value="UniProtKB-SubCell"/>
</dbReference>